<name>A0A1I6QZV8_9ACTN</name>
<dbReference type="PIRSF" id="PIRSF010260">
    <property type="entry name" value="UCP010260"/>
    <property type="match status" value="1"/>
</dbReference>
<dbReference type="Proteomes" id="UP000198873">
    <property type="component" value="Unassembled WGS sequence"/>
</dbReference>
<evidence type="ECO:0000259" key="1">
    <source>
        <dbReference type="Pfam" id="PF09348"/>
    </source>
</evidence>
<accession>A0A1I6QZV8</accession>
<keyword evidence="3" id="KW-1185">Reference proteome</keyword>
<evidence type="ECO:0000313" key="3">
    <source>
        <dbReference type="Proteomes" id="UP000198873"/>
    </source>
</evidence>
<dbReference type="AlphaFoldDB" id="A0A1I6QZV8"/>
<dbReference type="PANTHER" id="PTHR34202:SF1">
    <property type="entry name" value="UPF0548 PROTEIN"/>
    <property type="match status" value="1"/>
</dbReference>
<dbReference type="STRING" id="1176198.SAMN05444716_102554"/>
<dbReference type="EMBL" id="FPAB01000002">
    <property type="protein sequence ID" value="SFS57910.1"/>
    <property type="molecule type" value="Genomic_DNA"/>
</dbReference>
<protein>
    <submittedName>
        <fullName evidence="2">Uncharacterized protein, UPF0548 family</fullName>
    </submittedName>
</protein>
<reference evidence="3" key="1">
    <citation type="submission" date="2016-10" db="EMBL/GenBank/DDBJ databases">
        <authorList>
            <person name="Varghese N."/>
            <person name="Submissions S."/>
        </authorList>
    </citation>
    <scope>NUCLEOTIDE SEQUENCE [LARGE SCALE GENOMIC DNA]</scope>
    <source>
        <strain evidence="3">CGMCC 4.7047</strain>
    </source>
</reference>
<evidence type="ECO:0000313" key="2">
    <source>
        <dbReference type="EMBL" id="SFS57910.1"/>
    </source>
</evidence>
<feature type="domain" description="DUF1990" evidence="1">
    <location>
        <begin position="27"/>
        <end position="180"/>
    </location>
</feature>
<dbReference type="InterPro" id="IPR014457">
    <property type="entry name" value="UCP010260"/>
</dbReference>
<sequence>MLEASHERVKSCRGGPFPILRRVTLSYPTPGMTAPGGPPPPDGFRTLEIRVPLGRGPGVLATAGETVLGWGAHRGAGLTVRATAPRAAPGVRVTVGLGPLRAPCEVVWTVREPGRVGFGYGTLPGHPECGEEAFLIERAADGTVTFTVRAISRPAAWYTRAAGPLGRAVRRLIARRYARAVRRSVTRSARGPATGAQGPAER</sequence>
<dbReference type="PANTHER" id="PTHR34202">
    <property type="entry name" value="UPF0548 PROTEIN"/>
    <property type="match status" value="1"/>
</dbReference>
<organism evidence="2 3">
    <name type="scientific">Streptomyces harbinensis</name>
    <dbReference type="NCBI Taxonomy" id="1176198"/>
    <lineage>
        <taxon>Bacteria</taxon>
        <taxon>Bacillati</taxon>
        <taxon>Actinomycetota</taxon>
        <taxon>Actinomycetes</taxon>
        <taxon>Kitasatosporales</taxon>
        <taxon>Streptomycetaceae</taxon>
        <taxon>Streptomyces</taxon>
    </lineage>
</organism>
<proteinExistence type="predicted"/>
<dbReference type="Pfam" id="PF09348">
    <property type="entry name" value="DUF1990"/>
    <property type="match status" value="1"/>
</dbReference>
<dbReference type="InterPro" id="IPR018960">
    <property type="entry name" value="DUF1990"/>
</dbReference>
<gene>
    <name evidence="2" type="ORF">SAMN05444716_102554</name>
</gene>